<evidence type="ECO:0000256" key="4">
    <source>
        <dbReference type="PROSITE-ProRule" id="PRU00335"/>
    </source>
</evidence>
<dbReference type="InterPro" id="IPR050109">
    <property type="entry name" value="HTH-type_TetR-like_transc_reg"/>
</dbReference>
<dbReference type="AlphaFoldDB" id="Q82RJ7"/>
<dbReference type="PROSITE" id="PS50977">
    <property type="entry name" value="HTH_TETR_2"/>
    <property type="match status" value="1"/>
</dbReference>
<dbReference type="InterPro" id="IPR036271">
    <property type="entry name" value="Tet_transcr_reg_TetR-rel_C_sf"/>
</dbReference>
<proteinExistence type="predicted"/>
<dbReference type="Pfam" id="PF00440">
    <property type="entry name" value="TetR_N"/>
    <property type="match status" value="1"/>
</dbReference>
<evidence type="ECO:0000313" key="7">
    <source>
        <dbReference type="Proteomes" id="UP000000428"/>
    </source>
</evidence>
<protein>
    <submittedName>
        <fullName evidence="6">TetR-family transcriptional regulator</fullName>
    </submittedName>
</protein>
<dbReference type="SUPFAM" id="SSF48498">
    <property type="entry name" value="Tetracyclin repressor-like, C-terminal domain"/>
    <property type="match status" value="1"/>
</dbReference>
<dbReference type="Proteomes" id="UP000000428">
    <property type="component" value="Chromosome"/>
</dbReference>
<sequence length="249" mass="27325">MQEDLVRKWRVLTWGAADDSKPRRYREAFVTALQYDGAMARLKTHDEALRLRLLHRAAATVFDRGTAALSLRQLAADVKTSTTAVYSLFGNKAGLLRSLYEEAARLFAARLAAIRPTDDPAGDVIRLGLVYREYAIANPHLYAILFSDRSVQCPSESEPERPREAIETYRPLVDAVRRGQQAGQFGSESDPEVIALSVWGTAHGLVSLVLSGNEPPGLAVADCYERALGVLVAGWRVSEGEVQGFADVP</sequence>
<name>Q82RJ7_STRAW</name>
<dbReference type="eggNOG" id="COG1309">
    <property type="taxonomic scope" value="Bacteria"/>
</dbReference>
<accession>Q82RJ7</accession>
<evidence type="ECO:0000256" key="2">
    <source>
        <dbReference type="ARBA" id="ARBA00023125"/>
    </source>
</evidence>
<keyword evidence="7" id="KW-1185">Reference proteome</keyword>
<reference evidence="6 7" key="1">
    <citation type="journal article" date="2001" name="Proc. Natl. Acad. Sci. U.S.A.">
        <title>Genome sequence of an industrial microorganism Streptomyces avermitilis: deducing the ability of producing secondary metabolites.</title>
        <authorList>
            <person name="Omura S."/>
            <person name="Ikeda H."/>
            <person name="Ishikawa J."/>
            <person name="Hanamoto A."/>
            <person name="Takahashi C."/>
            <person name="Shinose M."/>
            <person name="Takahashi Y."/>
            <person name="Horikawa H."/>
            <person name="Nakazawa H."/>
            <person name="Osonoe T."/>
            <person name="Kikuchi H."/>
            <person name="Shiba T."/>
            <person name="Sakaki Y."/>
            <person name="Hattori M."/>
        </authorList>
    </citation>
    <scope>NUCLEOTIDE SEQUENCE [LARGE SCALE GENOMIC DNA]</scope>
    <source>
        <strain evidence="7">ATCC 31267 / DSM 46492 / JCM 5070 / NBRC 14893 / NCIMB 12804 / NRRL 8165 / MA-4680</strain>
    </source>
</reference>
<evidence type="ECO:0000313" key="6">
    <source>
        <dbReference type="EMBL" id="BAC67855.1"/>
    </source>
</evidence>
<evidence type="ECO:0000256" key="3">
    <source>
        <dbReference type="ARBA" id="ARBA00023163"/>
    </source>
</evidence>
<keyword evidence="1" id="KW-0805">Transcription regulation</keyword>
<dbReference type="PANTHER" id="PTHR30055:SF209">
    <property type="entry name" value="POSSIBLE TRANSCRIPTIONAL REGULATORY PROTEIN (PROBABLY TETR-FAMILY)"/>
    <property type="match status" value="1"/>
</dbReference>
<keyword evidence="3" id="KW-0804">Transcription</keyword>
<dbReference type="PANTHER" id="PTHR30055">
    <property type="entry name" value="HTH-TYPE TRANSCRIPTIONAL REGULATOR RUTR"/>
    <property type="match status" value="1"/>
</dbReference>
<feature type="domain" description="HTH tetR-type" evidence="5">
    <location>
        <begin position="47"/>
        <end position="107"/>
    </location>
</feature>
<keyword evidence="2 4" id="KW-0238">DNA-binding</keyword>
<dbReference type="InterPro" id="IPR025996">
    <property type="entry name" value="MT1864/Rv1816-like_C"/>
</dbReference>
<evidence type="ECO:0000256" key="1">
    <source>
        <dbReference type="ARBA" id="ARBA00023015"/>
    </source>
</evidence>
<dbReference type="KEGG" id="sma:SAVERM_146"/>
<gene>
    <name evidence="6" type="ORF">SAVERM_146</name>
</gene>
<dbReference type="InterPro" id="IPR009057">
    <property type="entry name" value="Homeodomain-like_sf"/>
</dbReference>
<dbReference type="GO" id="GO:0000976">
    <property type="term" value="F:transcription cis-regulatory region binding"/>
    <property type="evidence" value="ECO:0007669"/>
    <property type="project" value="TreeGrafter"/>
</dbReference>
<dbReference type="GO" id="GO:0003700">
    <property type="term" value="F:DNA-binding transcription factor activity"/>
    <property type="evidence" value="ECO:0007669"/>
    <property type="project" value="TreeGrafter"/>
</dbReference>
<reference evidence="6 7" key="3">
    <citation type="journal article" date="2014" name="J. Ind. Microbiol. Biotechnol.">
        <title>Genome mining of the Streptomyces avermitilis genome and development of genome-minimized hosts for heterologous expression of biosynthetic gene clusters.</title>
        <authorList>
            <person name="Ikeda H."/>
            <person name="Shin-ya K."/>
            <person name="Omura S."/>
        </authorList>
    </citation>
    <scope>NUCLEOTIDE SEQUENCE [LARGE SCALE GENOMIC DNA]</scope>
    <source>
        <strain evidence="7">ATCC 31267 / DSM 46492 / JCM 5070 / NBRC 14893 / NCIMB 12804 / NRRL 8165 / MA-4680</strain>
    </source>
</reference>
<organism evidence="6 7">
    <name type="scientific">Streptomyces avermitilis (strain ATCC 31267 / DSM 46492 / JCM 5070 / NBRC 14893 / NCIMB 12804 / NRRL 8165 / MA-4680)</name>
    <dbReference type="NCBI Taxonomy" id="227882"/>
    <lineage>
        <taxon>Bacteria</taxon>
        <taxon>Bacillati</taxon>
        <taxon>Actinomycetota</taxon>
        <taxon>Actinomycetes</taxon>
        <taxon>Kitasatosporales</taxon>
        <taxon>Streptomycetaceae</taxon>
        <taxon>Streptomyces</taxon>
    </lineage>
</organism>
<dbReference type="HOGENOM" id="CLU_069356_40_3_11"/>
<dbReference type="Gene3D" id="1.10.357.10">
    <property type="entry name" value="Tetracycline Repressor, domain 2"/>
    <property type="match status" value="1"/>
</dbReference>
<feature type="DNA-binding region" description="H-T-H motif" evidence="4">
    <location>
        <begin position="70"/>
        <end position="89"/>
    </location>
</feature>
<dbReference type="Pfam" id="PF13305">
    <property type="entry name" value="TetR_C_33"/>
    <property type="match status" value="1"/>
</dbReference>
<evidence type="ECO:0000259" key="5">
    <source>
        <dbReference type="PROSITE" id="PS50977"/>
    </source>
</evidence>
<reference evidence="6 7" key="2">
    <citation type="journal article" date="2003" name="Nat. Biotechnol.">
        <title>Complete genome sequence and comparative analysis of the industrial microorganism Streptomyces avermitilis.</title>
        <authorList>
            <person name="Ikeda H."/>
            <person name="Ishikawa J."/>
            <person name="Hanamoto A."/>
            <person name="Shinose M."/>
            <person name="Kikuchi H."/>
            <person name="Shiba T."/>
            <person name="Sakaki Y."/>
            <person name="Hattori M."/>
            <person name="Omura S."/>
        </authorList>
    </citation>
    <scope>NUCLEOTIDE SEQUENCE [LARGE SCALE GENOMIC DNA]</scope>
    <source>
        <strain evidence="7">ATCC 31267 / DSM 46492 / JCM 5070 / NBRC 14893 / NCIMB 12804 / NRRL 8165 / MA-4680</strain>
    </source>
</reference>
<dbReference type="EMBL" id="BA000030">
    <property type="protein sequence ID" value="BAC67855.1"/>
    <property type="molecule type" value="Genomic_DNA"/>
</dbReference>
<dbReference type="InterPro" id="IPR001647">
    <property type="entry name" value="HTH_TetR"/>
</dbReference>
<dbReference type="SUPFAM" id="SSF46689">
    <property type="entry name" value="Homeodomain-like"/>
    <property type="match status" value="1"/>
</dbReference>